<dbReference type="KEGG" id="mmes:MMSR116_17310"/>
<reference evidence="1 2" key="2">
    <citation type="journal article" date="2013" name="Genome Announc.">
        <title>Draft Genome Sequence of Methylobacterium mesophilicum Strain SR1.6/6, Isolated from Citrus sinensis.</title>
        <authorList>
            <person name="Marinho Almeida D."/>
            <person name="Dini-Andreote F."/>
            <person name="Camargo Neves A.A."/>
            <person name="Juca Ramos R.T."/>
            <person name="Andreote F.D."/>
            <person name="Carneiro A.R."/>
            <person name="Oliveira de Souza Lima A."/>
            <person name="Caracciolo Gomes de Sa P.H."/>
            <person name="Ribeiro Barbosa M.S."/>
            <person name="Araujo W.L."/>
            <person name="Silva A."/>
        </authorList>
    </citation>
    <scope>NUCLEOTIDE SEQUENCE [LARGE SCALE GENOMIC DNA]</scope>
    <source>
        <strain evidence="1 2">SR1.6/6</strain>
    </source>
</reference>
<dbReference type="RefSeq" id="WP_010686614.1">
    <property type="nucleotide sequence ID" value="NZ_CP043538.1"/>
</dbReference>
<reference evidence="1 2" key="1">
    <citation type="journal article" date="2012" name="Genet. Mol. Biol.">
        <title>Analysis of 16S rRNA and mxaF genes revealing insights into Methylobacterium niche-specific plant association.</title>
        <authorList>
            <person name="Dourado M.N."/>
            <person name="Andreote F.D."/>
            <person name="Dini-Andreote F."/>
            <person name="Conti R."/>
            <person name="Araujo J.M."/>
            <person name="Araujo W.L."/>
        </authorList>
    </citation>
    <scope>NUCLEOTIDE SEQUENCE [LARGE SCALE GENOMIC DNA]</scope>
    <source>
        <strain evidence="1 2">SR1.6/6</strain>
    </source>
</reference>
<dbReference type="OrthoDB" id="7998323at2"/>
<name>A0A6B9FM23_9HYPH</name>
<protein>
    <submittedName>
        <fullName evidence="1">Uncharacterized protein</fullName>
    </submittedName>
</protein>
<proteinExistence type="predicted"/>
<organism evidence="1 2">
    <name type="scientific">Methylobacterium mesophilicum SR1.6/6</name>
    <dbReference type="NCBI Taxonomy" id="908290"/>
    <lineage>
        <taxon>Bacteria</taxon>
        <taxon>Pseudomonadati</taxon>
        <taxon>Pseudomonadota</taxon>
        <taxon>Alphaproteobacteria</taxon>
        <taxon>Hyphomicrobiales</taxon>
        <taxon>Methylobacteriaceae</taxon>
        <taxon>Methylobacterium</taxon>
    </lineage>
</organism>
<dbReference type="AlphaFoldDB" id="A0A6B9FM23"/>
<dbReference type="EMBL" id="CP043538">
    <property type="protein sequence ID" value="QGY03457.1"/>
    <property type="molecule type" value="Genomic_DNA"/>
</dbReference>
<evidence type="ECO:0000313" key="1">
    <source>
        <dbReference type="EMBL" id="QGY03457.1"/>
    </source>
</evidence>
<evidence type="ECO:0000313" key="2">
    <source>
        <dbReference type="Proteomes" id="UP000012488"/>
    </source>
</evidence>
<accession>A0A6B9FM23</accession>
<dbReference type="Proteomes" id="UP000012488">
    <property type="component" value="Chromosome"/>
</dbReference>
<sequence>MTDPSSPQPGWAEAAAQAGTDLGLGTAFPAMQPADWDRVCRRAGQILAARGEVLSPGWERGVARAAGRSDPADGPGDQLARDEADTVLAEEGEVFAPEDDA</sequence>
<gene>
    <name evidence="1" type="ORF">MMSR116_17310</name>
</gene>